<dbReference type="HOGENOM" id="CLU_016047_14_3_2"/>
<accession>L0HD35</accession>
<evidence type="ECO:0000259" key="9">
    <source>
        <dbReference type="PROSITE" id="PS50928"/>
    </source>
</evidence>
<dbReference type="eggNOG" id="arCOG00164">
    <property type="taxonomic scope" value="Archaea"/>
</dbReference>
<feature type="transmembrane region" description="Helical" evidence="8">
    <location>
        <begin position="181"/>
        <end position="208"/>
    </location>
</feature>
<dbReference type="PROSITE" id="PS50928">
    <property type="entry name" value="ABC_TM1"/>
    <property type="match status" value="1"/>
</dbReference>
<feature type="domain" description="ABC transmembrane type-1" evidence="9">
    <location>
        <begin position="45"/>
        <end position="247"/>
    </location>
</feature>
<name>L0HD35_METFS</name>
<evidence type="ECO:0000256" key="4">
    <source>
        <dbReference type="ARBA" id="ARBA00022692"/>
    </source>
</evidence>
<comment type="similarity">
    <text evidence="8">Belongs to the binding-protein-dependent transport system permease family.</text>
</comment>
<dbReference type="GeneID" id="14309288"/>
<dbReference type="STRING" id="593750.Metfor_0615"/>
<protein>
    <submittedName>
        <fullName evidence="10">Molybdate ABC transporter, permease protein</fullName>
    </submittedName>
</protein>
<dbReference type="OrthoDB" id="11163at2157"/>
<feature type="transmembrane region" description="Helical" evidence="8">
    <location>
        <begin position="83"/>
        <end position="104"/>
    </location>
</feature>
<dbReference type="InParanoid" id="L0HD35"/>
<dbReference type="FunCoup" id="L0HD35">
    <property type="interactions" value="10"/>
</dbReference>
<reference evidence="10 11" key="2">
    <citation type="journal article" date="2014" name="Genome Announc.">
        <title>Complete Genome Sequence of Methanoregula formicica SMSPT, a Mesophilic Hydrogenotrophic Methanogen Isolated from a Methanogenic Upflow Anaerobic Sludge Blanket Reactor.</title>
        <authorList>
            <person name="Yamamoto K."/>
            <person name="Tamaki H."/>
            <person name="Cadillo-Quiroz H."/>
            <person name="Imachi H."/>
            <person name="Kyrpides N."/>
            <person name="Woyke T."/>
            <person name="Goodwin L."/>
            <person name="Zinder S.H."/>
            <person name="Kamagata Y."/>
            <person name="Liu W.T."/>
        </authorList>
    </citation>
    <scope>NUCLEOTIDE SEQUENCE [LARGE SCALE GENOMIC DNA]</scope>
    <source>
        <strain evidence="11">DSM 22288 / NBRC 105244 / SMSP</strain>
    </source>
</reference>
<dbReference type="RefSeq" id="WP_015284640.1">
    <property type="nucleotide sequence ID" value="NC_019943.1"/>
</dbReference>
<dbReference type="CDD" id="cd06261">
    <property type="entry name" value="TM_PBP2"/>
    <property type="match status" value="1"/>
</dbReference>
<evidence type="ECO:0000256" key="8">
    <source>
        <dbReference type="RuleBase" id="RU363032"/>
    </source>
</evidence>
<evidence type="ECO:0000313" key="10">
    <source>
        <dbReference type="EMBL" id="AGB01676.1"/>
    </source>
</evidence>
<evidence type="ECO:0000256" key="6">
    <source>
        <dbReference type="ARBA" id="ARBA00023032"/>
    </source>
</evidence>
<dbReference type="NCBIfam" id="TIGR01581">
    <property type="entry name" value="Mo_ABC_porter"/>
    <property type="match status" value="1"/>
</dbReference>
<dbReference type="GO" id="GO:0015419">
    <property type="term" value="F:ABC-type sulfate transporter activity"/>
    <property type="evidence" value="ECO:0007669"/>
    <property type="project" value="InterPro"/>
</dbReference>
<reference evidence="11" key="1">
    <citation type="submission" date="2011-12" db="EMBL/GenBank/DDBJ databases">
        <title>Complete sequence of Methanoregula formicicum SMSP.</title>
        <authorList>
            <person name="Lucas S."/>
            <person name="Han J."/>
            <person name="Lapidus A."/>
            <person name="Cheng J.-F."/>
            <person name="Goodwin L."/>
            <person name="Pitluck S."/>
            <person name="Peters L."/>
            <person name="Ovchinnikova G."/>
            <person name="Teshima H."/>
            <person name="Detter J.C."/>
            <person name="Han C."/>
            <person name="Tapia R."/>
            <person name="Land M."/>
            <person name="Hauser L."/>
            <person name="Kyrpides N."/>
            <person name="Ivanova N."/>
            <person name="Pagani I."/>
            <person name="Imachi H."/>
            <person name="Tamaki H."/>
            <person name="Sekiguchi Y."/>
            <person name="Kamagata Y."/>
            <person name="Cadillo-Quiroz H."/>
            <person name="Zinder S."/>
            <person name="Liu W.-T."/>
            <person name="Woyke T."/>
        </authorList>
    </citation>
    <scope>NUCLEOTIDE SEQUENCE [LARGE SCALE GENOMIC DNA]</scope>
    <source>
        <strain evidence="11">DSM 22288 / NBRC 105244 / SMSP</strain>
    </source>
</reference>
<gene>
    <name evidence="10" type="ordered locus">Metfor_0615</name>
</gene>
<dbReference type="AlphaFoldDB" id="L0HD35"/>
<keyword evidence="11" id="KW-1185">Reference proteome</keyword>
<dbReference type="InterPro" id="IPR000515">
    <property type="entry name" value="MetI-like"/>
</dbReference>
<organism evidence="10 11">
    <name type="scientific">Methanoregula formicica (strain DSM 22288 / NBRC 105244 / SMSP)</name>
    <dbReference type="NCBI Taxonomy" id="593750"/>
    <lineage>
        <taxon>Archaea</taxon>
        <taxon>Methanobacteriati</taxon>
        <taxon>Methanobacteriota</taxon>
        <taxon>Stenosarchaea group</taxon>
        <taxon>Methanomicrobia</taxon>
        <taxon>Methanomicrobiales</taxon>
        <taxon>Methanoregulaceae</taxon>
        <taxon>Methanoregula</taxon>
    </lineage>
</organism>
<dbReference type="Proteomes" id="UP000010824">
    <property type="component" value="Chromosome"/>
</dbReference>
<evidence type="ECO:0000313" key="11">
    <source>
        <dbReference type="Proteomes" id="UP000010824"/>
    </source>
</evidence>
<evidence type="ECO:0000256" key="3">
    <source>
        <dbReference type="ARBA" id="ARBA00022505"/>
    </source>
</evidence>
<dbReference type="KEGG" id="mfo:Metfor_0615"/>
<keyword evidence="3" id="KW-0500">Molybdenum</keyword>
<evidence type="ECO:0000256" key="1">
    <source>
        <dbReference type="ARBA" id="ARBA00004141"/>
    </source>
</evidence>
<keyword evidence="6" id="KW-0764">Sulfate transport</keyword>
<dbReference type="GO" id="GO:0005886">
    <property type="term" value="C:plasma membrane"/>
    <property type="evidence" value="ECO:0007669"/>
    <property type="project" value="UniProtKB-SubCell"/>
</dbReference>
<dbReference type="Gene3D" id="1.10.3720.10">
    <property type="entry name" value="MetI-like"/>
    <property type="match status" value="1"/>
</dbReference>
<keyword evidence="7 8" id="KW-0472">Membrane</keyword>
<dbReference type="InterPro" id="IPR035906">
    <property type="entry name" value="MetI-like_sf"/>
</dbReference>
<dbReference type="InterPro" id="IPR006469">
    <property type="entry name" value="NifC_ABC_porter"/>
</dbReference>
<dbReference type="Pfam" id="PF00528">
    <property type="entry name" value="BPD_transp_1"/>
    <property type="match status" value="1"/>
</dbReference>
<keyword evidence="2 8" id="KW-0813">Transport</keyword>
<evidence type="ECO:0000256" key="7">
    <source>
        <dbReference type="ARBA" id="ARBA00023136"/>
    </source>
</evidence>
<dbReference type="PANTHER" id="PTHR30406">
    <property type="entry name" value="SULFATE TRANSPORT SYSTEM PERMEASE PROTEIN"/>
    <property type="match status" value="1"/>
</dbReference>
<dbReference type="NCBIfam" id="TIGR02141">
    <property type="entry name" value="modB_ABC"/>
    <property type="match status" value="1"/>
</dbReference>
<feature type="transmembrane region" description="Helical" evidence="8">
    <location>
        <begin position="7"/>
        <end position="29"/>
    </location>
</feature>
<sequence length="257" mass="27397" precursor="true">MRKVSLALTLILFLVISGMLLGLLFYSPLSTLLSSLASPEIRFAILLSLVTSVASTIICIAIAVPVAYALARYTFPGKRIASLVLTLPLTLPPLVAGIALLLFFGTTPWGKALDSAGFAVIFTPLGIIVAEVFVNLPYMVRIMRSTFASINPRFEHVAKTLGCTETGAFFRVSLPMARHGLIAGTVITWSKAMGEFGAVLMLAGATTMRTETLPIALYLNISTGDVDLAIAAATILILISLVALCTVEYLDKNVNVF</sequence>
<dbReference type="PANTHER" id="PTHR30406:SF8">
    <property type="entry name" value="SULFATE TRANSPORT SYSTEM PERMEASE PROTEIN CYST"/>
    <property type="match status" value="1"/>
</dbReference>
<dbReference type="InterPro" id="IPR011867">
    <property type="entry name" value="ModB_ABC"/>
</dbReference>
<proteinExistence type="inferred from homology"/>
<comment type="subcellular location">
    <subcellularLocation>
        <location evidence="8">Cell membrane</location>
        <topology evidence="8">Multi-pass membrane protein</topology>
    </subcellularLocation>
    <subcellularLocation>
        <location evidence="1">Membrane</location>
        <topology evidence="1">Multi-pass membrane protein</topology>
    </subcellularLocation>
</comment>
<evidence type="ECO:0000256" key="5">
    <source>
        <dbReference type="ARBA" id="ARBA00022989"/>
    </source>
</evidence>
<keyword evidence="5 8" id="KW-1133">Transmembrane helix</keyword>
<evidence type="ECO:0000256" key="2">
    <source>
        <dbReference type="ARBA" id="ARBA00022448"/>
    </source>
</evidence>
<dbReference type="EMBL" id="CP003167">
    <property type="protein sequence ID" value="AGB01676.1"/>
    <property type="molecule type" value="Genomic_DNA"/>
</dbReference>
<feature type="transmembrane region" description="Helical" evidence="8">
    <location>
        <begin position="228"/>
        <end position="250"/>
    </location>
</feature>
<dbReference type="GO" id="GO:0015098">
    <property type="term" value="F:molybdate ion transmembrane transporter activity"/>
    <property type="evidence" value="ECO:0007669"/>
    <property type="project" value="InterPro"/>
</dbReference>
<keyword evidence="4 8" id="KW-0812">Transmembrane</keyword>
<dbReference type="InterPro" id="IPR005667">
    <property type="entry name" value="Sulph_transpt2"/>
</dbReference>
<feature type="transmembrane region" description="Helical" evidence="8">
    <location>
        <begin position="41"/>
        <end position="71"/>
    </location>
</feature>
<feature type="transmembrane region" description="Helical" evidence="8">
    <location>
        <begin position="116"/>
        <end position="136"/>
    </location>
</feature>
<dbReference type="SUPFAM" id="SSF161098">
    <property type="entry name" value="MetI-like"/>
    <property type="match status" value="1"/>
</dbReference>